<dbReference type="PROSITE" id="PS51257">
    <property type="entry name" value="PROKAR_LIPOPROTEIN"/>
    <property type="match status" value="1"/>
</dbReference>
<accession>A0ABT6XSW4</accession>
<protein>
    <recommendedName>
        <fullName evidence="4">DUF4292 domain-containing protein</fullName>
    </recommendedName>
</protein>
<evidence type="ECO:0000256" key="1">
    <source>
        <dbReference type="SAM" id="SignalP"/>
    </source>
</evidence>
<dbReference type="EMBL" id="JASGBP010000009">
    <property type="protein sequence ID" value="MDI9258194.1"/>
    <property type="molecule type" value="Genomic_DNA"/>
</dbReference>
<sequence length="226" mass="25460">MKTRILLLSFVALFFLSCSQSENTSDDAAQKAVFKKQVQELLRNPEFRNTVTQQYHSATLRDGNPNQGAFTVSNNQLFLFFFYLPNDQILLCGGMEDYGTITVLPNGTARFNINSREPYAAILDVNTFAYVWSNEADAYKTGSLYTNFVSEYELVNFGFGDMYFPGAPQAASVFRMQTSVSDAQPLYDENFNFIGFSPETARKNLTVRSVTVPNSNSDGHFDIRLN</sequence>
<evidence type="ECO:0000313" key="3">
    <source>
        <dbReference type="Proteomes" id="UP001230035"/>
    </source>
</evidence>
<keyword evidence="3" id="KW-1185">Reference proteome</keyword>
<feature type="signal peptide" evidence="1">
    <location>
        <begin position="1"/>
        <end position="21"/>
    </location>
</feature>
<evidence type="ECO:0008006" key="4">
    <source>
        <dbReference type="Google" id="ProtNLM"/>
    </source>
</evidence>
<name>A0ABT6XSW4_9FLAO</name>
<dbReference type="RefSeq" id="WP_283239859.1">
    <property type="nucleotide sequence ID" value="NZ_JASGBP010000009.1"/>
</dbReference>
<proteinExistence type="predicted"/>
<dbReference type="Proteomes" id="UP001230035">
    <property type="component" value="Unassembled WGS sequence"/>
</dbReference>
<keyword evidence="1" id="KW-0732">Signal</keyword>
<comment type="caution">
    <text evidence="2">The sequence shown here is derived from an EMBL/GenBank/DDBJ whole genome shotgun (WGS) entry which is preliminary data.</text>
</comment>
<feature type="chain" id="PRO_5047256399" description="DUF4292 domain-containing protein" evidence="1">
    <location>
        <begin position="22"/>
        <end position="226"/>
    </location>
</feature>
<organism evidence="2 3">
    <name type="scientific">Flavobacterium sedimenticola</name>
    <dbReference type="NCBI Taxonomy" id="3043286"/>
    <lineage>
        <taxon>Bacteria</taxon>
        <taxon>Pseudomonadati</taxon>
        <taxon>Bacteroidota</taxon>
        <taxon>Flavobacteriia</taxon>
        <taxon>Flavobacteriales</taxon>
        <taxon>Flavobacteriaceae</taxon>
        <taxon>Flavobacterium</taxon>
    </lineage>
</organism>
<evidence type="ECO:0000313" key="2">
    <source>
        <dbReference type="EMBL" id="MDI9258194.1"/>
    </source>
</evidence>
<gene>
    <name evidence="2" type="ORF">QHT84_12285</name>
</gene>
<reference evidence="2 3" key="1">
    <citation type="submission" date="2023-05" db="EMBL/GenBank/DDBJ databases">
        <title>Flavobacterium sedimenti sp. nov., isolated from the sediment.</title>
        <authorList>
            <person name="Wu N."/>
        </authorList>
    </citation>
    <scope>NUCLEOTIDE SEQUENCE [LARGE SCALE GENOMIC DNA]</scope>
    <source>
        <strain evidence="2 3">YZ-48</strain>
    </source>
</reference>